<dbReference type="AlphaFoldDB" id="A0A8J4M4E7"/>
<keyword evidence="2" id="KW-1185">Reference proteome</keyword>
<evidence type="ECO:0000313" key="1">
    <source>
        <dbReference type="EMBL" id="GIQ71122.1"/>
    </source>
</evidence>
<dbReference type="Proteomes" id="UP000677918">
    <property type="component" value="Unassembled WGS sequence"/>
</dbReference>
<dbReference type="RefSeq" id="WP_213413922.1">
    <property type="nucleotide sequence ID" value="NZ_BOVK01000071.1"/>
</dbReference>
<comment type="caution">
    <text evidence="1">The sequence shown here is derived from an EMBL/GenBank/DDBJ whole genome shotgun (WGS) entry which is preliminary data.</text>
</comment>
<reference evidence="1" key="1">
    <citation type="submission" date="2021-04" db="EMBL/GenBank/DDBJ databases">
        <title>Draft genome sequence of Xylanibacillus composti strain K13.</title>
        <authorList>
            <person name="Uke A."/>
            <person name="Chhe C."/>
            <person name="Baramee S."/>
            <person name="Kosugi A."/>
        </authorList>
    </citation>
    <scope>NUCLEOTIDE SEQUENCE</scope>
    <source>
        <strain evidence="1">K13</strain>
    </source>
</reference>
<organism evidence="1 2">
    <name type="scientific">Xylanibacillus composti</name>
    <dbReference type="NCBI Taxonomy" id="1572762"/>
    <lineage>
        <taxon>Bacteria</taxon>
        <taxon>Bacillati</taxon>
        <taxon>Bacillota</taxon>
        <taxon>Bacilli</taxon>
        <taxon>Bacillales</taxon>
        <taxon>Paenibacillaceae</taxon>
        <taxon>Xylanibacillus</taxon>
    </lineage>
</organism>
<name>A0A8J4M4E7_9BACL</name>
<protein>
    <submittedName>
        <fullName evidence="1">Uncharacterized protein</fullName>
    </submittedName>
</protein>
<sequence length="73" mass="8127">MALVRTVAERSGLQRQKSLQMICIFAAGIQFDHLEGISASYREAHKKTGNPYAMDFPAGLPLNCISIGYFHQQ</sequence>
<proteinExistence type="predicted"/>
<accession>A0A8J4M4E7</accession>
<gene>
    <name evidence="1" type="ORF">XYCOK13_39460</name>
</gene>
<dbReference type="EMBL" id="BOVK01000071">
    <property type="protein sequence ID" value="GIQ71122.1"/>
    <property type="molecule type" value="Genomic_DNA"/>
</dbReference>
<evidence type="ECO:0000313" key="2">
    <source>
        <dbReference type="Proteomes" id="UP000677918"/>
    </source>
</evidence>